<evidence type="ECO:0000313" key="3">
    <source>
        <dbReference type="Proteomes" id="UP000004968"/>
    </source>
</evidence>
<dbReference type="Pfam" id="PF12784">
    <property type="entry name" value="PDDEXK_2"/>
    <property type="match status" value="1"/>
</dbReference>
<evidence type="ECO:0000313" key="2">
    <source>
        <dbReference type="EMBL" id="EFC96944.1"/>
    </source>
</evidence>
<feature type="compositionally biased region" description="Basic and acidic residues" evidence="1">
    <location>
        <begin position="16"/>
        <end position="28"/>
    </location>
</feature>
<protein>
    <submittedName>
        <fullName evidence="2">M protein repeat protein</fullName>
    </submittedName>
</protein>
<dbReference type="AlphaFoldDB" id="D3AML2"/>
<sequence>MHMAQVKSNKMLTSQKKQERKGGKERETLNIPSGIMPFPLEERSREQVLSMLKSNPEIWGEFQLLTREFREELIGFSMGSRGLKISYDPFFKLIFDPDVHSDRLSAMLSCIMKQRVTVKQVLSPESNRISAEGSLLIMDVLAELESGELVNIEIQRIGYAFPGERAACYSSDLMLRQYSRIKSRKERGSTYKKLRNVYTIVLIENSGAEFHKIPGQYIHRSSQVFDTGLELNLLQKYIFVALDVFREITYNLGEEIEAWLLFLSSDRPEDIMRIIERYPDFREIYEEMAQFQVKPEELVGMYSKALEILDRNTVQYMIEEQKQEIEGQKQEIEKRKQEIEGQKQEIEKRKQEIEDRKQEIEDRKQEIEKRKQEIEGQKQEIEAQKQEIKEQKQEIEERKQEIEEQKQEIERLKKLLEQR</sequence>
<accession>D3AML2</accession>
<feature type="region of interest" description="Disordered" evidence="1">
    <location>
        <begin position="1"/>
        <end position="36"/>
    </location>
</feature>
<proteinExistence type="predicted"/>
<reference evidence="2 3" key="1">
    <citation type="submission" date="2010-01" db="EMBL/GenBank/DDBJ databases">
        <authorList>
            <person name="Weinstock G."/>
            <person name="Sodergren E."/>
            <person name="Clifton S."/>
            <person name="Fulton L."/>
            <person name="Fulton B."/>
            <person name="Courtney L."/>
            <person name="Fronick C."/>
            <person name="Harrison M."/>
            <person name="Strong C."/>
            <person name="Farmer C."/>
            <person name="Delahaunty K."/>
            <person name="Markovic C."/>
            <person name="Hall O."/>
            <person name="Minx P."/>
            <person name="Tomlinson C."/>
            <person name="Mitreva M."/>
            <person name="Nelson J."/>
            <person name="Hou S."/>
            <person name="Wollam A."/>
            <person name="Pepin K.H."/>
            <person name="Johnson M."/>
            <person name="Bhonagiri V."/>
            <person name="Nash W.E."/>
            <person name="Warren W."/>
            <person name="Chinwalla A."/>
            <person name="Mardis E.R."/>
            <person name="Wilson R.K."/>
        </authorList>
    </citation>
    <scope>NUCLEOTIDE SEQUENCE [LARGE SCALE GENOMIC DNA]</scope>
    <source>
        <strain evidence="2 3">DSM 13479</strain>
    </source>
</reference>
<feature type="compositionally biased region" description="Polar residues" evidence="1">
    <location>
        <begin position="1"/>
        <end position="14"/>
    </location>
</feature>
<evidence type="ECO:0000256" key="1">
    <source>
        <dbReference type="SAM" id="MobiDB-lite"/>
    </source>
</evidence>
<name>D3AML2_9FIRM</name>
<feature type="region of interest" description="Disordered" evidence="1">
    <location>
        <begin position="344"/>
        <end position="383"/>
    </location>
</feature>
<dbReference type="Proteomes" id="UP000004968">
    <property type="component" value="Unassembled WGS sequence"/>
</dbReference>
<dbReference type="Gene3D" id="1.20.5.340">
    <property type="match status" value="1"/>
</dbReference>
<gene>
    <name evidence="2" type="ORF">CLOSTHATH_04862</name>
</gene>
<organism evidence="2 3">
    <name type="scientific">Hungatella hathewayi DSM 13479</name>
    <dbReference type="NCBI Taxonomy" id="566550"/>
    <lineage>
        <taxon>Bacteria</taxon>
        <taxon>Bacillati</taxon>
        <taxon>Bacillota</taxon>
        <taxon>Clostridia</taxon>
        <taxon>Lachnospirales</taxon>
        <taxon>Lachnospiraceae</taxon>
        <taxon>Hungatella</taxon>
    </lineage>
</organism>
<dbReference type="HOGENOM" id="CLU_055095_0_0_9"/>
<dbReference type="EMBL" id="ACIO01000467">
    <property type="protein sequence ID" value="EFC96944.1"/>
    <property type="molecule type" value="Genomic_DNA"/>
</dbReference>
<comment type="caution">
    <text evidence="2">The sequence shown here is derived from an EMBL/GenBank/DDBJ whole genome shotgun (WGS) entry which is preliminary data.</text>
</comment>